<keyword evidence="1" id="KW-0472">Membrane</keyword>
<gene>
    <name evidence="3" type="ORF">MM415A00321_0011</name>
    <name evidence="2" type="ORF">MM415B00326_0069</name>
</gene>
<organism evidence="3">
    <name type="scientific">viral metagenome</name>
    <dbReference type="NCBI Taxonomy" id="1070528"/>
    <lineage>
        <taxon>unclassified sequences</taxon>
        <taxon>metagenomes</taxon>
        <taxon>organismal metagenomes</taxon>
    </lineage>
</organism>
<name>A0A6M3KN35_9ZZZZ</name>
<keyword evidence="1" id="KW-1133">Transmembrane helix</keyword>
<dbReference type="AlphaFoldDB" id="A0A6M3KN35"/>
<dbReference type="EMBL" id="MT141561">
    <property type="protein sequence ID" value="QJA66869.1"/>
    <property type="molecule type" value="Genomic_DNA"/>
</dbReference>
<feature type="transmembrane region" description="Helical" evidence="1">
    <location>
        <begin position="6"/>
        <end position="34"/>
    </location>
</feature>
<keyword evidence="1" id="KW-0812">Transmembrane</keyword>
<reference evidence="3" key="1">
    <citation type="submission" date="2020-03" db="EMBL/GenBank/DDBJ databases">
        <title>The deep terrestrial virosphere.</title>
        <authorList>
            <person name="Holmfeldt K."/>
            <person name="Nilsson E."/>
            <person name="Simone D."/>
            <person name="Lopez-Fernandez M."/>
            <person name="Wu X."/>
            <person name="de Brujin I."/>
            <person name="Lundin D."/>
            <person name="Andersson A."/>
            <person name="Bertilsson S."/>
            <person name="Dopson M."/>
        </authorList>
    </citation>
    <scope>NUCLEOTIDE SEQUENCE</scope>
    <source>
        <strain evidence="3">MM415A00321</strain>
        <strain evidence="2">MM415B00326</strain>
    </source>
</reference>
<accession>A0A6M3KN35</accession>
<proteinExistence type="predicted"/>
<evidence type="ECO:0000313" key="3">
    <source>
        <dbReference type="EMBL" id="QJA83031.1"/>
    </source>
</evidence>
<protein>
    <submittedName>
        <fullName evidence="3">Uncharacterized protein</fullName>
    </submittedName>
</protein>
<sequence>MTKQFILTYAAIVFFYCIILIIGGILGGSVAYVINYCADSWQNKESKPNEPNEPMFTMRHCTFIEPSDPNNIKFGEDVDVNTTDGGLTVDYNYFMQKTFTFGISSNSSASFHVEGNIVVADVTKEKFLEILPECLYGCMRYGEPNGPVAIKWVEPNEPILQELKMLILAGKIEHSRKNPFPINRENIQWMFDNLDNIDLFGPNEVEE</sequence>
<evidence type="ECO:0000256" key="1">
    <source>
        <dbReference type="SAM" id="Phobius"/>
    </source>
</evidence>
<evidence type="ECO:0000313" key="2">
    <source>
        <dbReference type="EMBL" id="QJA66869.1"/>
    </source>
</evidence>
<dbReference type="EMBL" id="MT142502">
    <property type="protein sequence ID" value="QJA83031.1"/>
    <property type="molecule type" value="Genomic_DNA"/>
</dbReference>